<proteinExistence type="predicted"/>
<sequence>MSPLKQRDTGNDPRSVTDKELRRQYQQEQVEQWRKQADEAHDRWMDVIDNPYGKD</sequence>
<gene>
    <name evidence="2" type="ordered locus">Mlg_0329</name>
</gene>
<reference evidence="3" key="1">
    <citation type="submission" date="2006-08" db="EMBL/GenBank/DDBJ databases">
        <title>Complete sequence of Alkalilimnicola ehrilichei MLHE-1.</title>
        <authorList>
            <person name="Copeland A."/>
            <person name="Lucas S."/>
            <person name="Lapidus A."/>
            <person name="Barry K."/>
            <person name="Detter J.C."/>
            <person name="Glavina del Rio T."/>
            <person name="Hammon N."/>
            <person name="Israni S."/>
            <person name="Dalin E."/>
            <person name="Tice H."/>
            <person name="Pitluck S."/>
            <person name="Sims D."/>
            <person name="Brettin T."/>
            <person name="Bruce D."/>
            <person name="Han C."/>
            <person name="Tapia R."/>
            <person name="Gilna P."/>
            <person name="Schmutz J."/>
            <person name="Larimer F."/>
            <person name="Land M."/>
            <person name="Hauser L."/>
            <person name="Kyrpides N."/>
            <person name="Mikhailova N."/>
            <person name="Oremland R.S."/>
            <person name="Hoeft S.E."/>
            <person name="Switzer-Blum J."/>
            <person name="Kulp T."/>
            <person name="King G."/>
            <person name="Tabita R."/>
            <person name="Witte B."/>
            <person name="Santini J.M."/>
            <person name="Basu P."/>
            <person name="Hollibaugh J.T."/>
            <person name="Xie G."/>
            <person name="Stolz J.F."/>
            <person name="Richardson P."/>
        </authorList>
    </citation>
    <scope>NUCLEOTIDE SEQUENCE [LARGE SCALE GENOMIC DNA]</scope>
    <source>
        <strain evidence="3">ATCC BAA-1101 / DSM 17681 / MLHE-1</strain>
    </source>
</reference>
<accession>Q0ABV3</accession>
<evidence type="ECO:0000256" key="1">
    <source>
        <dbReference type="SAM" id="MobiDB-lite"/>
    </source>
</evidence>
<name>Q0ABV3_ALKEH</name>
<organism evidence="2 3">
    <name type="scientific">Alkalilimnicola ehrlichii (strain ATCC BAA-1101 / DSM 17681 / MLHE-1)</name>
    <dbReference type="NCBI Taxonomy" id="187272"/>
    <lineage>
        <taxon>Bacteria</taxon>
        <taxon>Pseudomonadati</taxon>
        <taxon>Pseudomonadota</taxon>
        <taxon>Gammaproteobacteria</taxon>
        <taxon>Chromatiales</taxon>
        <taxon>Ectothiorhodospiraceae</taxon>
        <taxon>Alkalilimnicola</taxon>
    </lineage>
</organism>
<protein>
    <submittedName>
        <fullName evidence="2">Uncharacterized protein</fullName>
    </submittedName>
</protein>
<keyword evidence="3" id="KW-1185">Reference proteome</keyword>
<feature type="region of interest" description="Disordered" evidence="1">
    <location>
        <begin position="1"/>
        <end position="55"/>
    </location>
</feature>
<dbReference type="AlphaFoldDB" id="Q0ABV3"/>
<dbReference type="EMBL" id="CP000453">
    <property type="protein sequence ID" value="ABI55684.1"/>
    <property type="molecule type" value="Genomic_DNA"/>
</dbReference>
<evidence type="ECO:0000313" key="3">
    <source>
        <dbReference type="Proteomes" id="UP000001962"/>
    </source>
</evidence>
<dbReference type="KEGG" id="aeh:Mlg_0329"/>
<dbReference type="HOGENOM" id="CLU_209247_0_0_6"/>
<dbReference type="RefSeq" id="WP_011628080.1">
    <property type="nucleotide sequence ID" value="NC_008340.1"/>
</dbReference>
<evidence type="ECO:0000313" key="2">
    <source>
        <dbReference type="EMBL" id="ABI55684.1"/>
    </source>
</evidence>
<dbReference type="Proteomes" id="UP000001962">
    <property type="component" value="Chromosome"/>
</dbReference>